<organism evidence="8">
    <name type="scientific">marine sediment metagenome</name>
    <dbReference type="NCBI Taxonomy" id="412755"/>
    <lineage>
        <taxon>unclassified sequences</taxon>
        <taxon>metagenomes</taxon>
        <taxon>ecological metagenomes</taxon>
    </lineage>
</organism>
<feature type="domain" description="NADH:quinone oxidoreductase/Mrp antiporter transmembrane" evidence="7">
    <location>
        <begin position="2"/>
        <end position="164"/>
    </location>
</feature>
<evidence type="ECO:0000256" key="2">
    <source>
        <dbReference type="ARBA" id="ARBA00022475"/>
    </source>
</evidence>
<dbReference type="GO" id="GO:0005886">
    <property type="term" value="C:plasma membrane"/>
    <property type="evidence" value="ECO:0007669"/>
    <property type="project" value="UniProtKB-SubCell"/>
</dbReference>
<evidence type="ECO:0000256" key="4">
    <source>
        <dbReference type="ARBA" id="ARBA00022989"/>
    </source>
</evidence>
<evidence type="ECO:0000256" key="3">
    <source>
        <dbReference type="ARBA" id="ARBA00022692"/>
    </source>
</evidence>
<evidence type="ECO:0000256" key="5">
    <source>
        <dbReference type="ARBA" id="ARBA00023136"/>
    </source>
</evidence>
<keyword evidence="4 6" id="KW-1133">Transmembrane helix</keyword>
<feature type="transmembrane region" description="Helical" evidence="6">
    <location>
        <begin position="26"/>
        <end position="49"/>
    </location>
</feature>
<feature type="transmembrane region" description="Helical" evidence="6">
    <location>
        <begin position="56"/>
        <end position="75"/>
    </location>
</feature>
<comment type="subcellular location">
    <subcellularLocation>
        <location evidence="1">Cell membrane</location>
        <topology evidence="1">Multi-pass membrane protein</topology>
    </subcellularLocation>
</comment>
<feature type="non-terminal residue" evidence="8">
    <location>
        <position position="1"/>
    </location>
</feature>
<gene>
    <name evidence="8" type="ORF">S12H4_12351</name>
</gene>
<dbReference type="Pfam" id="PF00361">
    <property type="entry name" value="Proton_antipo_M"/>
    <property type="match status" value="1"/>
</dbReference>
<dbReference type="PANTHER" id="PTHR42703:SF1">
    <property type="entry name" value="NA(+)_H(+) ANTIPORTER SUBUNIT D1"/>
    <property type="match status" value="1"/>
</dbReference>
<feature type="transmembrane region" description="Helical" evidence="6">
    <location>
        <begin position="127"/>
        <end position="152"/>
    </location>
</feature>
<evidence type="ECO:0000256" key="1">
    <source>
        <dbReference type="ARBA" id="ARBA00004651"/>
    </source>
</evidence>
<evidence type="ECO:0000313" key="8">
    <source>
        <dbReference type="EMBL" id="GAI83752.1"/>
    </source>
</evidence>
<sequence length="166" mass="17680">AVVKAGVFGCLRVIWYVFGPEQLQDLGLGFILLCIVAATVIISALLALVQDNLKRRLAFSTINSLALIILGAALLSPSASMGSILHLINHAYMKITLFFVAGAIYVKTHKQNISELAGIGRQMPLTMACFAIGAFGLAGIPPVCGFVSKWYLCLGALEAKQLIFLG</sequence>
<accession>X1RSM6</accession>
<feature type="non-terminal residue" evidence="8">
    <location>
        <position position="166"/>
    </location>
</feature>
<protein>
    <recommendedName>
        <fullName evidence="7">NADH:quinone oxidoreductase/Mrp antiporter transmembrane domain-containing protein</fullName>
    </recommendedName>
</protein>
<dbReference type="InterPro" id="IPR050586">
    <property type="entry name" value="CPA3_Na-H_Antiporter_D"/>
</dbReference>
<proteinExistence type="predicted"/>
<reference evidence="8" key="1">
    <citation type="journal article" date="2014" name="Front. Microbiol.">
        <title>High frequency of phylogenetically diverse reductive dehalogenase-homologous genes in deep subseafloor sedimentary metagenomes.</title>
        <authorList>
            <person name="Kawai M."/>
            <person name="Futagami T."/>
            <person name="Toyoda A."/>
            <person name="Takaki Y."/>
            <person name="Nishi S."/>
            <person name="Hori S."/>
            <person name="Arai W."/>
            <person name="Tsubouchi T."/>
            <person name="Morono Y."/>
            <person name="Uchiyama I."/>
            <person name="Ito T."/>
            <person name="Fujiyama A."/>
            <person name="Inagaki F."/>
            <person name="Takami H."/>
        </authorList>
    </citation>
    <scope>NUCLEOTIDE SEQUENCE</scope>
    <source>
        <strain evidence="8">Expedition CK06-06</strain>
    </source>
</reference>
<dbReference type="EMBL" id="BARW01005834">
    <property type="protein sequence ID" value="GAI83752.1"/>
    <property type="molecule type" value="Genomic_DNA"/>
</dbReference>
<feature type="transmembrane region" description="Helical" evidence="6">
    <location>
        <begin position="87"/>
        <end position="106"/>
    </location>
</feature>
<name>X1RSM6_9ZZZZ</name>
<keyword evidence="5 6" id="KW-0472">Membrane</keyword>
<dbReference type="PANTHER" id="PTHR42703">
    <property type="entry name" value="NADH DEHYDROGENASE"/>
    <property type="match status" value="1"/>
</dbReference>
<comment type="caution">
    <text evidence="8">The sequence shown here is derived from an EMBL/GenBank/DDBJ whole genome shotgun (WGS) entry which is preliminary data.</text>
</comment>
<evidence type="ECO:0000256" key="6">
    <source>
        <dbReference type="SAM" id="Phobius"/>
    </source>
</evidence>
<evidence type="ECO:0000259" key="7">
    <source>
        <dbReference type="Pfam" id="PF00361"/>
    </source>
</evidence>
<dbReference type="InterPro" id="IPR001750">
    <property type="entry name" value="ND/Mrp_TM"/>
</dbReference>
<keyword evidence="3 6" id="KW-0812">Transmembrane</keyword>
<keyword evidence="2" id="KW-1003">Cell membrane</keyword>
<dbReference type="AlphaFoldDB" id="X1RSM6"/>